<reference evidence="7 8" key="1">
    <citation type="journal article" date="2015" name="Genome Announc.">
        <title>Genome Sequence of Lactobacillus curieae CCTCC M 2011381T, a Novel Producer of Gamma-aminobutyric Acid.</title>
        <authorList>
            <person name="Wang Y."/>
            <person name="Wang Y."/>
            <person name="Lang C."/>
            <person name="Wei D."/>
            <person name="Xu P."/>
            <person name="Xie J."/>
        </authorList>
    </citation>
    <scope>NUCLEOTIDE SEQUENCE [LARGE SCALE GENOMIC DNA]</scope>
    <source>
        <strain evidence="7 8">CCTCC M 2011381</strain>
    </source>
</reference>
<dbReference type="InterPro" id="IPR001261">
    <property type="entry name" value="ArgE/DapE_CS"/>
</dbReference>
<dbReference type="AlphaFoldDB" id="A0A1S6QG89"/>
<dbReference type="PANTHER" id="PTHR43808">
    <property type="entry name" value="ACETYLORNITHINE DEACETYLASE"/>
    <property type="match status" value="1"/>
</dbReference>
<keyword evidence="5" id="KW-0862">Zinc</keyword>
<keyword evidence="4" id="KW-0378">Hydrolase</keyword>
<organism evidence="7 8">
    <name type="scientific">Lentilactobacillus curieae</name>
    <dbReference type="NCBI Taxonomy" id="1138822"/>
    <lineage>
        <taxon>Bacteria</taxon>
        <taxon>Bacillati</taxon>
        <taxon>Bacillota</taxon>
        <taxon>Bacilli</taxon>
        <taxon>Lactobacillales</taxon>
        <taxon>Lactobacillaceae</taxon>
        <taxon>Lentilactobacillus</taxon>
    </lineage>
</organism>
<dbReference type="OrthoDB" id="9792335at2"/>
<dbReference type="Pfam" id="PF07687">
    <property type="entry name" value="M20_dimer"/>
    <property type="match status" value="1"/>
</dbReference>
<dbReference type="Pfam" id="PF01546">
    <property type="entry name" value="Peptidase_M20"/>
    <property type="match status" value="1"/>
</dbReference>
<evidence type="ECO:0000313" key="8">
    <source>
        <dbReference type="Proteomes" id="UP000030361"/>
    </source>
</evidence>
<evidence type="ECO:0000313" key="7">
    <source>
        <dbReference type="EMBL" id="AQW20618.1"/>
    </source>
</evidence>
<dbReference type="EMBL" id="CP018906">
    <property type="protein sequence ID" value="AQW20618.1"/>
    <property type="molecule type" value="Genomic_DNA"/>
</dbReference>
<dbReference type="GO" id="GO:0046872">
    <property type="term" value="F:metal ion binding"/>
    <property type="evidence" value="ECO:0007669"/>
    <property type="project" value="UniProtKB-KW"/>
</dbReference>
<name>A0A1S6QG89_9LACO</name>
<dbReference type="CDD" id="cd08659">
    <property type="entry name" value="M20_ArgE_DapE-like"/>
    <property type="match status" value="1"/>
</dbReference>
<dbReference type="Proteomes" id="UP000030361">
    <property type="component" value="Chromosome"/>
</dbReference>
<dbReference type="InterPro" id="IPR011650">
    <property type="entry name" value="Peptidase_M20_dimer"/>
</dbReference>
<evidence type="ECO:0000256" key="2">
    <source>
        <dbReference type="ARBA" id="ARBA00006247"/>
    </source>
</evidence>
<dbReference type="SUPFAM" id="SSF55031">
    <property type="entry name" value="Bacterial exopeptidase dimerisation domain"/>
    <property type="match status" value="1"/>
</dbReference>
<dbReference type="RefSeq" id="WP_035165729.1">
    <property type="nucleotide sequence ID" value="NZ_CP018906.1"/>
</dbReference>
<dbReference type="GO" id="GO:0016787">
    <property type="term" value="F:hydrolase activity"/>
    <property type="evidence" value="ECO:0007669"/>
    <property type="project" value="UniProtKB-KW"/>
</dbReference>
<evidence type="ECO:0000256" key="5">
    <source>
        <dbReference type="ARBA" id="ARBA00022833"/>
    </source>
</evidence>
<dbReference type="SUPFAM" id="SSF53187">
    <property type="entry name" value="Zn-dependent exopeptidases"/>
    <property type="match status" value="1"/>
</dbReference>
<sequence length="419" mass="46528">MKDTEKVQILKDLINIPSVNGNEEAVSDYLVQLFGLHGIKAKKIQQFPGRTDLVAEIGDGGHPIIGLSGHQDTVKTDSIKWADDPFIAVEKDGLIYGLGASDMKSGLAEFVIMMIELKDMNAVTHGTLRFMATISEELTEQGAKHLTELGYADDLDALIISEPTGVPLENIREYFQGGAFIDPHEYFKLQTALETSKQQDGEQHFIVGAHKGWMTYKVEARGKSVHSSMPSLGVNAVDSLVQYYLAEKEFYSKLEYQNSLLGKTVYAPDVFHGGEQVNSVPDYAYEQVKVRTIPEFPNNQLIEALQLIITELNETPTIDLKLTVEYSEDPVINFGRSELTHLLQENASQFLKQPLPLPTIGVSLGTDASEFVRGNPEMEVVILGPGNTSAHQVNEYVDVQVYLKMIDLFKTSVISYLQK</sequence>
<comment type="cofactor">
    <cofactor evidence="1">
        <name>Zn(2+)</name>
        <dbReference type="ChEBI" id="CHEBI:29105"/>
    </cofactor>
</comment>
<dbReference type="Gene3D" id="3.40.630.10">
    <property type="entry name" value="Zn peptidases"/>
    <property type="match status" value="2"/>
</dbReference>
<dbReference type="InterPro" id="IPR002933">
    <property type="entry name" value="Peptidase_M20"/>
</dbReference>
<protein>
    <submittedName>
        <fullName evidence="7">Succinyl-diaminopimelate desuccinylase</fullName>
    </submittedName>
</protein>
<evidence type="ECO:0000256" key="3">
    <source>
        <dbReference type="ARBA" id="ARBA00022723"/>
    </source>
</evidence>
<dbReference type="KEGG" id="lcu:PL11_001165"/>
<accession>A0A1S6QG89</accession>
<feature type="domain" description="Peptidase M20 dimerisation" evidence="6">
    <location>
        <begin position="209"/>
        <end position="312"/>
    </location>
</feature>
<dbReference type="InterPro" id="IPR036264">
    <property type="entry name" value="Bact_exopeptidase_dim_dom"/>
</dbReference>
<dbReference type="InterPro" id="IPR050072">
    <property type="entry name" value="Peptidase_M20A"/>
</dbReference>
<proteinExistence type="inferred from homology"/>
<dbReference type="Gene3D" id="3.30.70.360">
    <property type="match status" value="1"/>
</dbReference>
<evidence type="ECO:0000256" key="1">
    <source>
        <dbReference type="ARBA" id="ARBA00001947"/>
    </source>
</evidence>
<keyword evidence="3" id="KW-0479">Metal-binding</keyword>
<dbReference type="NCBIfam" id="NF006365">
    <property type="entry name" value="PRK08588.1"/>
    <property type="match status" value="1"/>
</dbReference>
<dbReference type="PANTHER" id="PTHR43808:SF8">
    <property type="entry name" value="PEPTIDASE M20 DIMERISATION DOMAIN-CONTAINING PROTEIN"/>
    <property type="match status" value="1"/>
</dbReference>
<gene>
    <name evidence="7" type="ORF">PL11_001165</name>
</gene>
<evidence type="ECO:0000256" key="4">
    <source>
        <dbReference type="ARBA" id="ARBA00022801"/>
    </source>
</evidence>
<dbReference type="PROSITE" id="PS00758">
    <property type="entry name" value="ARGE_DAPE_CPG2_1"/>
    <property type="match status" value="1"/>
</dbReference>
<comment type="similarity">
    <text evidence="2">Belongs to the peptidase M20A family.</text>
</comment>
<keyword evidence="8" id="KW-1185">Reference proteome</keyword>
<evidence type="ECO:0000259" key="6">
    <source>
        <dbReference type="Pfam" id="PF07687"/>
    </source>
</evidence>
<dbReference type="eggNOG" id="COG0624">
    <property type="taxonomic scope" value="Bacteria"/>
</dbReference>